<reference evidence="2" key="1">
    <citation type="submission" date="2023-04" db="EMBL/GenBank/DDBJ databases">
        <authorList>
            <consortium name="ELIXIR-Norway"/>
        </authorList>
    </citation>
    <scope>NUCLEOTIDE SEQUENCE [LARGE SCALE GENOMIC DNA]</scope>
</reference>
<dbReference type="EMBL" id="OX460345">
    <property type="protein sequence ID" value="CAI9173864.1"/>
    <property type="molecule type" value="Genomic_DNA"/>
</dbReference>
<dbReference type="Proteomes" id="UP001176941">
    <property type="component" value="Chromosome 34"/>
</dbReference>
<keyword evidence="3" id="KW-1185">Reference proteome</keyword>
<protein>
    <submittedName>
        <fullName evidence="2">Uncharacterized protein</fullName>
    </submittedName>
</protein>
<gene>
    <name evidence="2" type="ORF">MRATA1EN1_LOCUS22826</name>
</gene>
<accession>A0ABN8ZPZ4</accession>
<name>A0ABN8ZPZ4_RANTA</name>
<proteinExistence type="predicted"/>
<sequence>MAGGAGERAGARTQSPGWTPWGPTGHVTHGRMGLAPPAGRPVSPGCDAAAAASVTVSPQPQRSPRSGRPLLAIAALTVGAQRPPPQAHMSPSPQLARDP</sequence>
<evidence type="ECO:0000256" key="1">
    <source>
        <dbReference type="SAM" id="MobiDB-lite"/>
    </source>
</evidence>
<evidence type="ECO:0000313" key="3">
    <source>
        <dbReference type="Proteomes" id="UP001176941"/>
    </source>
</evidence>
<feature type="compositionally biased region" description="Low complexity" evidence="1">
    <location>
        <begin position="57"/>
        <end position="69"/>
    </location>
</feature>
<evidence type="ECO:0000313" key="2">
    <source>
        <dbReference type="EMBL" id="CAI9173864.1"/>
    </source>
</evidence>
<organism evidence="2 3">
    <name type="scientific">Rangifer tarandus platyrhynchus</name>
    <name type="common">Svalbard reindeer</name>
    <dbReference type="NCBI Taxonomy" id="3082113"/>
    <lineage>
        <taxon>Eukaryota</taxon>
        <taxon>Metazoa</taxon>
        <taxon>Chordata</taxon>
        <taxon>Craniata</taxon>
        <taxon>Vertebrata</taxon>
        <taxon>Euteleostomi</taxon>
        <taxon>Mammalia</taxon>
        <taxon>Eutheria</taxon>
        <taxon>Laurasiatheria</taxon>
        <taxon>Artiodactyla</taxon>
        <taxon>Ruminantia</taxon>
        <taxon>Pecora</taxon>
        <taxon>Cervidae</taxon>
        <taxon>Odocoileinae</taxon>
        <taxon>Rangifer</taxon>
    </lineage>
</organism>
<feature type="region of interest" description="Disordered" evidence="1">
    <location>
        <begin position="1"/>
        <end position="99"/>
    </location>
</feature>